<protein>
    <submittedName>
        <fullName evidence="1">Uncharacterized protein</fullName>
    </submittedName>
</protein>
<evidence type="ECO:0000313" key="2">
    <source>
        <dbReference type="Proteomes" id="UP000256873"/>
    </source>
</evidence>
<comment type="caution">
    <text evidence="1">The sequence shown here is derived from an EMBL/GenBank/DDBJ whole genome shotgun (WGS) entry which is preliminary data.</text>
</comment>
<proteinExistence type="predicted"/>
<accession>A0A3E0L775</accession>
<sequence>MYKDEIVEEIHKYREEYAKSFNYDLKAIFDDLREKQIASGRKVIKLPIKRQYNKSLHPTESAIVFTH</sequence>
<dbReference type="Proteomes" id="UP000256873">
    <property type="component" value="Unassembled WGS sequence"/>
</dbReference>
<gene>
    <name evidence="1" type="ORF">DWQ54_10445</name>
</gene>
<name>A0A3E0L775_9CHRO</name>
<evidence type="ECO:0000313" key="1">
    <source>
        <dbReference type="EMBL" id="REJ43256.1"/>
    </source>
</evidence>
<dbReference type="EMBL" id="QQWC01000002">
    <property type="protein sequence ID" value="REJ43256.1"/>
    <property type="molecule type" value="Genomic_DNA"/>
</dbReference>
<reference evidence="1 2" key="1">
    <citation type="submission" date="2017-10" db="EMBL/GenBank/DDBJ databases">
        <title>A large-scale comparative metagenomic study reveals the eutrophication-driven functional interactions in six Microcystis-epibionts communities.</title>
        <authorList>
            <person name="Li Q."/>
            <person name="Lin F."/>
        </authorList>
    </citation>
    <scope>NUCLEOTIDE SEQUENCE [LARGE SCALE GENOMIC DNA]</scope>
    <source>
        <strain evidence="1">TF09</strain>
    </source>
</reference>
<dbReference type="AlphaFoldDB" id="A0A3E0L775"/>
<organism evidence="1 2">
    <name type="scientific">Microcystis flos-aquae TF09</name>
    <dbReference type="NCBI Taxonomy" id="2060473"/>
    <lineage>
        <taxon>Bacteria</taxon>
        <taxon>Bacillati</taxon>
        <taxon>Cyanobacteriota</taxon>
        <taxon>Cyanophyceae</taxon>
        <taxon>Oscillatoriophycideae</taxon>
        <taxon>Chroococcales</taxon>
        <taxon>Microcystaceae</taxon>
        <taxon>Microcystis</taxon>
    </lineage>
</organism>